<accession>A0A9W5YFI5</accession>
<evidence type="ECO:0000313" key="2">
    <source>
        <dbReference type="EMBL" id="GKX30999.1"/>
    </source>
</evidence>
<protein>
    <submittedName>
        <fullName evidence="2">Peptidase</fullName>
    </submittedName>
</protein>
<dbReference type="GO" id="GO:0046872">
    <property type="term" value="F:metal ion binding"/>
    <property type="evidence" value="ECO:0007669"/>
    <property type="project" value="InterPro"/>
</dbReference>
<reference evidence="2" key="1">
    <citation type="submission" date="2022-06" db="EMBL/GenBank/DDBJ databases">
        <title>Vallitalea longa sp. nov., an anaerobic bacterium isolated from marine sediment.</title>
        <authorList>
            <person name="Hirano S."/>
            <person name="Terahara T."/>
            <person name="Mori K."/>
            <person name="Hamada M."/>
            <person name="Matsumoto R."/>
            <person name="Kobayashi T."/>
        </authorList>
    </citation>
    <scope>NUCLEOTIDE SEQUENCE</scope>
    <source>
        <strain evidence="2">SH18-1</strain>
    </source>
</reference>
<comment type="caution">
    <text evidence="2">The sequence shown here is derived from an EMBL/GenBank/DDBJ whole genome shotgun (WGS) entry which is preliminary data.</text>
</comment>
<dbReference type="InterPro" id="IPR007863">
    <property type="entry name" value="Peptidase_M16_C"/>
</dbReference>
<dbReference type="GO" id="GO:0004222">
    <property type="term" value="F:metalloendopeptidase activity"/>
    <property type="evidence" value="ECO:0007669"/>
    <property type="project" value="TreeGrafter"/>
</dbReference>
<evidence type="ECO:0000313" key="3">
    <source>
        <dbReference type="Proteomes" id="UP001144256"/>
    </source>
</evidence>
<feature type="domain" description="Peptidase M16C associated" evidence="1">
    <location>
        <begin position="464"/>
        <end position="714"/>
    </location>
</feature>
<proteinExistence type="predicted"/>
<gene>
    <name evidence="2" type="ORF">SH1V18_34790</name>
</gene>
<dbReference type="Pfam" id="PF22516">
    <property type="entry name" value="PreP_C"/>
    <property type="match status" value="1"/>
</dbReference>
<name>A0A9W5YFI5_9FIRM</name>
<dbReference type="SUPFAM" id="SSF63411">
    <property type="entry name" value="LuxS/MPP-like metallohydrolase"/>
    <property type="match status" value="4"/>
</dbReference>
<dbReference type="InterPro" id="IPR013578">
    <property type="entry name" value="Peptidase_M16C_assoc"/>
</dbReference>
<dbReference type="PANTHER" id="PTHR43016">
    <property type="entry name" value="PRESEQUENCE PROTEASE"/>
    <property type="match status" value="1"/>
</dbReference>
<dbReference type="FunFam" id="3.30.830.10:FF:000034">
    <property type="entry name" value="presequence protease 1, chloroplastic/mitochondrial"/>
    <property type="match status" value="1"/>
</dbReference>
<dbReference type="Pfam" id="PF05193">
    <property type="entry name" value="Peptidase_M16_C"/>
    <property type="match status" value="1"/>
</dbReference>
<keyword evidence="3" id="KW-1185">Reference proteome</keyword>
<dbReference type="RefSeq" id="WP_281817619.1">
    <property type="nucleotide sequence ID" value="NZ_BRLB01000013.1"/>
</dbReference>
<dbReference type="Proteomes" id="UP001144256">
    <property type="component" value="Unassembled WGS sequence"/>
</dbReference>
<dbReference type="SMART" id="SM01264">
    <property type="entry name" value="M16C_associated"/>
    <property type="match status" value="1"/>
</dbReference>
<dbReference type="AlphaFoldDB" id="A0A9W5YFI5"/>
<dbReference type="Gene3D" id="3.30.830.10">
    <property type="entry name" value="Metalloenzyme, LuxS/M16 peptidase-like"/>
    <property type="match status" value="4"/>
</dbReference>
<dbReference type="Pfam" id="PF08367">
    <property type="entry name" value="M16C_assoc"/>
    <property type="match status" value="1"/>
</dbReference>
<dbReference type="InterPro" id="IPR011249">
    <property type="entry name" value="Metalloenz_LuxS/M16"/>
</dbReference>
<dbReference type="PANTHER" id="PTHR43016:SF13">
    <property type="entry name" value="PRESEQUENCE PROTEASE, MITOCHONDRIAL"/>
    <property type="match status" value="1"/>
</dbReference>
<sequence length="975" mass="112101">MVFELEKNYHGFKLIDEQDIKEINSVGRLFYHEKSGAKLVFISNEDNNKVFSVNFRTPPVDNTGLPHILEHSVLCGSRKFPLKDPFVELVKGSLNTFLNAMTFSDKTMYPVASLNDKDFINLIDVYMDAVFYPNIYERPEILRQEGWHYDLANPEEDITIKGVVYNEMKGAFSSPEQVLFRKIQQSLMPDTPYAYESGGDPDYIPNLTEEGFLDFHKKYYHPSNSYIYLYGDSDVVEMLQWLDDKYLSEFDSIEIDSKINRQEPFDEFAEKVEYYPISSNESEKGKTYLSYNVVVGSATNKMDYRSFDILEHVLLEAPGAPLKKALLDAGIGKDVFGSFDNSLLQSNFSIIAKNSDMSKKEEFVSVIKNTLQEIVDKGLDKRSVEAAINYFEFKIREADYGRYPKGIIYDMICMDSWLYDEDPFMHLSFDETFEKLKEGLKTDYYEKLIENCLINNSHGSVLIVEPKKGILAEREKQIEIELQEYKNSLTNDQINKLIKDTIHLEEYQSEPETKESLLKIPLLSLDDISKEPERFDLVETEIDNIKALLFPTFTNNIAYIKLLFDTKQIPVDLIPYIGLVSKVLSNMDTENYNYGELSNVININTGGINFSINIYGQNDEPEVFLPKFEVYGKCFNDRIPQLFELFSEIMFKTDFTDKGRLLQVISEAKSRIQMLLTSSGHIAAATRAESYFSNIALYKENTSGISYYRFLDKLETNFEEMAEEIISNLKKTIKYIFKPQNLIINMTSEKAAYGIFAGEVKHFISKLDDATLGLKNVKFDFSKNNEGFLTSDKIQYVAKAGNFITKGYHYSGTLKVLQTITSLDYLWNNVRIKGGAYGCMNAFTRNGNVYFTSYRDPNLKETLETYDKIDGFISTFDTDDREMTKYIIGTISNLDRPLTPALKGDKALGSYISNISYEDVLIERKEVLNTTKEDIRKTADLVKSVLKQDNVCVLGNENKLEKNKELFNELSHLFN</sequence>
<dbReference type="EMBL" id="BRLB01000013">
    <property type="protein sequence ID" value="GKX30999.1"/>
    <property type="molecule type" value="Genomic_DNA"/>
</dbReference>
<dbReference type="GO" id="GO:0016485">
    <property type="term" value="P:protein processing"/>
    <property type="evidence" value="ECO:0007669"/>
    <property type="project" value="TreeGrafter"/>
</dbReference>
<evidence type="ECO:0000259" key="1">
    <source>
        <dbReference type="SMART" id="SM01264"/>
    </source>
</evidence>
<organism evidence="2 3">
    <name type="scientific">Vallitalea longa</name>
    <dbReference type="NCBI Taxonomy" id="2936439"/>
    <lineage>
        <taxon>Bacteria</taxon>
        <taxon>Bacillati</taxon>
        <taxon>Bacillota</taxon>
        <taxon>Clostridia</taxon>
        <taxon>Lachnospirales</taxon>
        <taxon>Vallitaleaceae</taxon>
        <taxon>Vallitalea</taxon>
    </lineage>
</organism>
<dbReference type="InterPro" id="IPR055130">
    <property type="entry name" value="PreP_C"/>
</dbReference>